<dbReference type="Proteomes" id="UP000269793">
    <property type="component" value="Chromosome II"/>
</dbReference>
<dbReference type="VEuPathDB" id="FungiDB:DNF11_1329"/>
<evidence type="ECO:0000256" key="1">
    <source>
        <dbReference type="ARBA" id="ARBA00004514"/>
    </source>
</evidence>
<evidence type="ECO:0000256" key="6">
    <source>
        <dbReference type="ARBA" id="ARBA00022786"/>
    </source>
</evidence>
<reference evidence="9 10" key="1">
    <citation type="submission" date="2018-10" db="EMBL/GenBank/DDBJ databases">
        <title>Complete genome sequence of Malassezia restricta CBS 7877.</title>
        <authorList>
            <person name="Morand S.C."/>
            <person name="Bertignac M."/>
            <person name="Iltis A."/>
            <person name="Kolder I."/>
            <person name="Pirovano W."/>
            <person name="Jourdain R."/>
            <person name="Clavaud C."/>
        </authorList>
    </citation>
    <scope>NUCLEOTIDE SEQUENCE [LARGE SCALE GENOMIC DNA]</scope>
    <source>
        <strain evidence="9 10">CBS 7877</strain>
    </source>
</reference>
<dbReference type="EC" id="2.8.1.11" evidence="9"/>
<dbReference type="Pfam" id="PF00899">
    <property type="entry name" value="ThiF"/>
    <property type="match status" value="1"/>
</dbReference>
<dbReference type="InterPro" id="IPR000594">
    <property type="entry name" value="ThiF_NAD_FAD-bd"/>
</dbReference>
<dbReference type="GO" id="GO:0005524">
    <property type="term" value="F:ATP binding"/>
    <property type="evidence" value="ECO:0007669"/>
    <property type="project" value="UniProtKB-KW"/>
</dbReference>
<feature type="domain" description="Rhodanese" evidence="8">
    <location>
        <begin position="287"/>
        <end position="378"/>
    </location>
</feature>
<keyword evidence="7" id="KW-0067">ATP-binding</keyword>
<dbReference type="GO" id="GO:0005829">
    <property type="term" value="C:cytosol"/>
    <property type="evidence" value="ECO:0007669"/>
    <property type="project" value="UniProtKB-SubCell"/>
</dbReference>
<dbReference type="InterPro" id="IPR045886">
    <property type="entry name" value="ThiF/MoeB/HesA"/>
</dbReference>
<proteinExistence type="predicted"/>
<evidence type="ECO:0000256" key="5">
    <source>
        <dbReference type="ARBA" id="ARBA00022741"/>
    </source>
</evidence>
<protein>
    <submittedName>
        <fullName evidence="9">Molybdopterin-synthase sulfurtransferase</fullName>
        <ecNumber evidence="9">2.8.1.11</ecNumber>
    </submittedName>
</protein>
<evidence type="ECO:0000256" key="4">
    <source>
        <dbReference type="ARBA" id="ARBA00022695"/>
    </source>
</evidence>
<dbReference type="SMART" id="SM00450">
    <property type="entry name" value="RHOD"/>
    <property type="match status" value="1"/>
</dbReference>
<dbReference type="PROSITE" id="PS50206">
    <property type="entry name" value="RHODANESE_3"/>
    <property type="match status" value="1"/>
</dbReference>
<dbReference type="GO" id="GO:0002143">
    <property type="term" value="P:tRNA wobble position uridine thiolation"/>
    <property type="evidence" value="ECO:0007669"/>
    <property type="project" value="TreeGrafter"/>
</dbReference>
<dbReference type="SUPFAM" id="SSF69572">
    <property type="entry name" value="Activating enzymes of the ubiquitin-like proteins"/>
    <property type="match status" value="1"/>
</dbReference>
<evidence type="ECO:0000259" key="8">
    <source>
        <dbReference type="PROSITE" id="PS50206"/>
    </source>
</evidence>
<evidence type="ECO:0000256" key="2">
    <source>
        <dbReference type="ARBA" id="ARBA00022679"/>
    </source>
</evidence>
<dbReference type="CDD" id="cd00757">
    <property type="entry name" value="ThiF_MoeB_HesA_family"/>
    <property type="match status" value="1"/>
</dbReference>
<evidence type="ECO:0000256" key="3">
    <source>
        <dbReference type="ARBA" id="ARBA00022694"/>
    </source>
</evidence>
<dbReference type="STRING" id="425264.A0A3G2S4G4"/>
<keyword evidence="5" id="KW-0547">Nucleotide-binding</keyword>
<dbReference type="AlphaFoldDB" id="A0A3G2S4G4"/>
<keyword evidence="10" id="KW-1185">Reference proteome</keyword>
<evidence type="ECO:0000256" key="7">
    <source>
        <dbReference type="ARBA" id="ARBA00022840"/>
    </source>
</evidence>
<dbReference type="OrthoDB" id="10261062at2759"/>
<dbReference type="GO" id="GO:0004792">
    <property type="term" value="F:thiosulfate-cyanide sulfurtransferase activity"/>
    <property type="evidence" value="ECO:0007669"/>
    <property type="project" value="TreeGrafter"/>
</dbReference>
<dbReference type="GO" id="GO:0042292">
    <property type="term" value="F:URM1 activating enzyme activity"/>
    <property type="evidence" value="ECO:0007669"/>
    <property type="project" value="TreeGrafter"/>
</dbReference>
<dbReference type="GO" id="GO:0016779">
    <property type="term" value="F:nucleotidyltransferase activity"/>
    <property type="evidence" value="ECO:0007669"/>
    <property type="project" value="UniProtKB-KW"/>
</dbReference>
<name>A0A3G2S4G4_MALR7</name>
<dbReference type="FunFam" id="3.40.50.720:FF:000033">
    <property type="entry name" value="Adenylyltransferase and sulfurtransferase MOCS3"/>
    <property type="match status" value="1"/>
</dbReference>
<dbReference type="Gene3D" id="3.40.250.10">
    <property type="entry name" value="Rhodanese-like domain"/>
    <property type="match status" value="1"/>
</dbReference>
<dbReference type="PANTHER" id="PTHR10953">
    <property type="entry name" value="UBIQUITIN-ACTIVATING ENZYME E1"/>
    <property type="match status" value="1"/>
</dbReference>
<keyword evidence="2 9" id="KW-0808">Transferase</keyword>
<dbReference type="InterPro" id="IPR001763">
    <property type="entry name" value="Rhodanese-like_dom"/>
</dbReference>
<gene>
    <name evidence="9" type="ORF">DNF11_1329</name>
</gene>
<comment type="subcellular location">
    <subcellularLocation>
        <location evidence="1">Cytoplasm</location>
        <location evidence="1">Cytosol</location>
    </subcellularLocation>
</comment>
<dbReference type="Gene3D" id="3.40.50.720">
    <property type="entry name" value="NAD(P)-binding Rossmann-like Domain"/>
    <property type="match status" value="1"/>
</dbReference>
<keyword evidence="3" id="KW-0819">tRNA processing</keyword>
<sequence>MSSALGPDDLARYSRQLILPGFGADAQRALKKARVLVVGAGGLGCPAVQYLAAAGVVDNDCVERSNLARQVLHTDARIGMNKAASIAQAVSLLNPHTHVDAVQAPFTPANAYELCQAHDVVLDCTDRVMMRYLVSDAGVLAGIPIVSGAAQGYDGQLVVLHRDLGEGRRGPCYRCLFPQSPRPEHTQSCDDGGVLGCVTGLIGTWQALETIQLLTGLGDRTPSMLFLSPLSLPSVRCVRVRGSQTQCRACGRAPDRITSLEQEDYETFCGLHHRELHVPSVDVDDVHRPDVLVVDVRPLHEYGITALPHSLHMAWDTIRRDVQGARTAIAQAAQGRDVLVVCRRGNDSRAAVHLLDMPRCQNVRGGLRAYADKHPDFPMY</sequence>
<keyword evidence="6" id="KW-0833">Ubl conjugation pathway</keyword>
<dbReference type="Pfam" id="PF00581">
    <property type="entry name" value="Rhodanese"/>
    <property type="match status" value="1"/>
</dbReference>
<dbReference type="PANTHER" id="PTHR10953:SF102">
    <property type="entry name" value="ADENYLYLTRANSFERASE AND SULFURTRANSFERASE MOCS3"/>
    <property type="match status" value="1"/>
</dbReference>
<dbReference type="GO" id="GO:0061604">
    <property type="term" value="F:molybdopterin-synthase sulfurtransferase activity"/>
    <property type="evidence" value="ECO:0007669"/>
    <property type="project" value="UniProtKB-EC"/>
</dbReference>
<dbReference type="EMBL" id="CP033149">
    <property type="protein sequence ID" value="AYO42279.1"/>
    <property type="molecule type" value="Genomic_DNA"/>
</dbReference>
<evidence type="ECO:0000313" key="10">
    <source>
        <dbReference type="Proteomes" id="UP000269793"/>
    </source>
</evidence>
<keyword evidence="4" id="KW-0548">Nucleotidyltransferase</keyword>
<organism evidence="9 10">
    <name type="scientific">Malassezia restricta (strain ATCC 96810 / NBRC 103918 / CBS 7877)</name>
    <name type="common">Seborrheic dermatitis infection agent</name>
    <dbReference type="NCBI Taxonomy" id="425264"/>
    <lineage>
        <taxon>Eukaryota</taxon>
        <taxon>Fungi</taxon>
        <taxon>Dikarya</taxon>
        <taxon>Basidiomycota</taxon>
        <taxon>Ustilaginomycotina</taxon>
        <taxon>Malasseziomycetes</taxon>
        <taxon>Malasseziales</taxon>
        <taxon>Malasseziaceae</taxon>
        <taxon>Malassezia</taxon>
    </lineage>
</organism>
<evidence type="ECO:0000313" key="9">
    <source>
        <dbReference type="EMBL" id="AYO42279.1"/>
    </source>
</evidence>
<dbReference type="InterPro" id="IPR036873">
    <property type="entry name" value="Rhodanese-like_dom_sf"/>
</dbReference>
<accession>A0A3G2S4G4</accession>
<dbReference type="InterPro" id="IPR035985">
    <property type="entry name" value="Ubiquitin-activating_enz"/>
</dbReference>
<dbReference type="GO" id="GO:0032447">
    <property type="term" value="P:protein urmylation"/>
    <property type="evidence" value="ECO:0007669"/>
    <property type="project" value="TreeGrafter"/>
</dbReference>